<comment type="caution">
    <text evidence="2">The sequence shown here is derived from an EMBL/GenBank/DDBJ whole genome shotgun (WGS) entry which is preliminary data.</text>
</comment>
<dbReference type="EMBL" id="QNRI01000015">
    <property type="protein sequence ID" value="RBO92267.1"/>
    <property type="molecule type" value="Genomic_DNA"/>
</dbReference>
<keyword evidence="3" id="KW-1185">Reference proteome</keyword>
<evidence type="ECO:0000313" key="3">
    <source>
        <dbReference type="Proteomes" id="UP000252254"/>
    </source>
</evidence>
<organism evidence="2 3">
    <name type="scientific">Paraliobacillus ryukyuensis</name>
    <dbReference type="NCBI Taxonomy" id="200904"/>
    <lineage>
        <taxon>Bacteria</taxon>
        <taxon>Bacillati</taxon>
        <taxon>Bacillota</taxon>
        <taxon>Bacilli</taxon>
        <taxon>Bacillales</taxon>
        <taxon>Bacillaceae</taxon>
        <taxon>Paraliobacillus</taxon>
    </lineage>
</organism>
<dbReference type="OrthoDB" id="2661128at2"/>
<reference evidence="2 3" key="1">
    <citation type="submission" date="2018-06" db="EMBL/GenBank/DDBJ databases">
        <title>Genomic Encyclopedia of Type Strains, Phase IV (KMG-IV): sequencing the most valuable type-strain genomes for metagenomic binning, comparative biology and taxonomic classification.</title>
        <authorList>
            <person name="Goeker M."/>
        </authorList>
    </citation>
    <scope>NUCLEOTIDE SEQUENCE [LARGE SCALE GENOMIC DNA]</scope>
    <source>
        <strain evidence="2 3">DSM 15140</strain>
    </source>
</reference>
<dbReference type="Proteomes" id="UP000252254">
    <property type="component" value="Unassembled WGS sequence"/>
</dbReference>
<feature type="domain" description="Phage ABA sandwich" evidence="1">
    <location>
        <begin position="7"/>
        <end position="110"/>
    </location>
</feature>
<proteinExistence type="predicted"/>
<evidence type="ECO:0000259" key="1">
    <source>
        <dbReference type="Pfam" id="PF18066"/>
    </source>
</evidence>
<evidence type="ECO:0000313" key="2">
    <source>
        <dbReference type="EMBL" id="RBO92267.1"/>
    </source>
</evidence>
<gene>
    <name evidence="2" type="ORF">DES48_1155</name>
</gene>
<accession>A0A366DQB4</accession>
<name>A0A366DQB4_9BACI</name>
<dbReference type="InterPro" id="IPR041270">
    <property type="entry name" value="Phage_ABA_S"/>
</dbReference>
<sequence length="120" mass="14269">MNREIDRLVAEKIFNHEVVMWNDHYPNNKRKEDKPMILLNEDGHTRRIPNYSTRIEDAWSVVEKLTDWDRKSLVWKEERKSWMFNLGKLTYKRCYGDGKTPSLAICDAALKTVGIDIENE</sequence>
<dbReference type="Gene3D" id="3.30.2120.10">
    <property type="entry name" value="Bacillus phage protein-like"/>
    <property type="match status" value="1"/>
</dbReference>
<protein>
    <recommendedName>
        <fullName evidence="1">Phage ABA sandwich domain-containing protein</fullName>
    </recommendedName>
</protein>
<dbReference type="RefSeq" id="WP_113870083.1">
    <property type="nucleotide sequence ID" value="NZ_BAABQN010000018.1"/>
</dbReference>
<dbReference type="SUPFAM" id="SSF111074">
    <property type="entry name" value="Bacillus phage protein"/>
    <property type="match status" value="1"/>
</dbReference>
<dbReference type="Pfam" id="PF18066">
    <property type="entry name" value="Phage_ABA_S"/>
    <property type="match status" value="1"/>
</dbReference>
<dbReference type="AlphaFoldDB" id="A0A366DQB4"/>
<dbReference type="InterPro" id="IPR028985">
    <property type="entry name" value="Bacillus_phage_prot-like"/>
</dbReference>